<reference evidence="5" key="1">
    <citation type="submission" date="2022-06" db="EMBL/GenBank/DDBJ databases">
        <title>Uncovering the hologenomic basis of an extraordinary plant invasion.</title>
        <authorList>
            <person name="Bieker V.C."/>
            <person name="Martin M.D."/>
            <person name="Gilbert T."/>
            <person name="Hodgins K."/>
            <person name="Battlay P."/>
            <person name="Petersen B."/>
            <person name="Wilson J."/>
        </authorList>
    </citation>
    <scope>NUCLEOTIDE SEQUENCE</scope>
    <source>
        <strain evidence="5">AA19_3_7</strain>
        <tissue evidence="5">Leaf</tissue>
    </source>
</reference>
<evidence type="ECO:0000256" key="2">
    <source>
        <dbReference type="ARBA" id="ARBA00023054"/>
    </source>
</evidence>
<feature type="coiled-coil region" evidence="3">
    <location>
        <begin position="314"/>
        <end position="376"/>
    </location>
</feature>
<dbReference type="PANTHER" id="PTHR32054:SF90">
    <property type="entry name" value="WEB FAMILY PROTEIN"/>
    <property type="match status" value="1"/>
</dbReference>
<comment type="caution">
    <text evidence="5">The sequence shown here is derived from an EMBL/GenBank/DDBJ whole genome shotgun (WGS) entry which is preliminary data.</text>
</comment>
<organism evidence="5 6">
    <name type="scientific">Ambrosia artemisiifolia</name>
    <name type="common">Common ragweed</name>
    <dbReference type="NCBI Taxonomy" id="4212"/>
    <lineage>
        <taxon>Eukaryota</taxon>
        <taxon>Viridiplantae</taxon>
        <taxon>Streptophyta</taxon>
        <taxon>Embryophyta</taxon>
        <taxon>Tracheophyta</taxon>
        <taxon>Spermatophyta</taxon>
        <taxon>Magnoliopsida</taxon>
        <taxon>eudicotyledons</taxon>
        <taxon>Gunneridae</taxon>
        <taxon>Pentapetalae</taxon>
        <taxon>asterids</taxon>
        <taxon>campanulids</taxon>
        <taxon>Asterales</taxon>
        <taxon>Asteraceae</taxon>
        <taxon>Asteroideae</taxon>
        <taxon>Heliantheae alliance</taxon>
        <taxon>Heliantheae</taxon>
        <taxon>Ambrosia</taxon>
    </lineage>
</organism>
<evidence type="ECO:0000313" key="5">
    <source>
        <dbReference type="EMBL" id="KAI7749015.1"/>
    </source>
</evidence>
<dbReference type="AlphaFoldDB" id="A0AAD5CZ39"/>
<name>A0AAD5CZ39_AMBAR</name>
<evidence type="ECO:0000313" key="6">
    <source>
        <dbReference type="Proteomes" id="UP001206925"/>
    </source>
</evidence>
<dbReference type="EMBL" id="JAMZMK010006417">
    <property type="protein sequence ID" value="KAI7749015.1"/>
    <property type="molecule type" value="Genomic_DNA"/>
</dbReference>
<dbReference type="GO" id="GO:0009903">
    <property type="term" value="P:chloroplast avoidance movement"/>
    <property type="evidence" value="ECO:0007669"/>
    <property type="project" value="TreeGrafter"/>
</dbReference>
<proteinExistence type="inferred from homology"/>
<evidence type="ECO:0008006" key="7">
    <source>
        <dbReference type="Google" id="ProtNLM"/>
    </source>
</evidence>
<evidence type="ECO:0000256" key="1">
    <source>
        <dbReference type="ARBA" id="ARBA00005485"/>
    </source>
</evidence>
<keyword evidence="2 3" id="KW-0175">Coiled coil</keyword>
<evidence type="ECO:0000256" key="3">
    <source>
        <dbReference type="SAM" id="Coils"/>
    </source>
</evidence>
<feature type="coiled-coil region" evidence="3">
    <location>
        <begin position="154"/>
        <end position="196"/>
    </location>
</feature>
<feature type="region of interest" description="Disordered" evidence="4">
    <location>
        <begin position="54"/>
        <end position="74"/>
    </location>
</feature>
<dbReference type="GO" id="GO:0009904">
    <property type="term" value="P:chloroplast accumulation movement"/>
    <property type="evidence" value="ECO:0007669"/>
    <property type="project" value="TreeGrafter"/>
</dbReference>
<accession>A0AAD5CZ39</accession>
<feature type="compositionally biased region" description="Basic and acidic residues" evidence="4">
    <location>
        <begin position="550"/>
        <end position="560"/>
    </location>
</feature>
<protein>
    <recommendedName>
        <fullName evidence="7">Protein PLASTID MOVEMENT IMPAIRED 2</fullName>
    </recommendedName>
</protein>
<dbReference type="Pfam" id="PF05701">
    <property type="entry name" value="WEMBL"/>
    <property type="match status" value="1"/>
</dbReference>
<gene>
    <name evidence="5" type="ORF">M8C21_009921</name>
</gene>
<dbReference type="InterPro" id="IPR008545">
    <property type="entry name" value="Web"/>
</dbReference>
<dbReference type="GO" id="GO:0005829">
    <property type="term" value="C:cytosol"/>
    <property type="evidence" value="ECO:0007669"/>
    <property type="project" value="TreeGrafter"/>
</dbReference>
<keyword evidence="6" id="KW-1185">Reference proteome</keyword>
<feature type="region of interest" description="Disordered" evidence="4">
    <location>
        <begin position="534"/>
        <end position="560"/>
    </location>
</feature>
<dbReference type="PANTHER" id="PTHR32054">
    <property type="entry name" value="HEAVY CHAIN, PUTATIVE, EXPRESSED-RELATED-RELATED"/>
    <property type="match status" value="1"/>
</dbReference>
<sequence length="560" mass="63890">MESSEKPLPTSRRDYKLYGASKRVADSTKAQAETELFNARKNVRDLALKIEESNSRAKSMEQTQQKTSKWHGQEVHEVSLKNKEDYQYAQVVKEIERIKHELGQLKLEMRSVLKGKKQAENAFKASSYQTYTLSSAVERIKKEIEEIDEEQVLVELARIEAVKEREAIEAQRKEEANRYQTKLEEVKKKFKDVDQHDEVTQALQLTLYNVNLLEKELALAKETNGRPDLLHTITEELEAAKTELANIKREGINFMTSIDVLRNELKLVQEETACLEKEEEKRDLTVQALNSKILKGKAKLESVTATTENANLIASNLSLTVEQLKAENETAKKERELIIEEIEKIKLEIPKTESEIELSEKRLEAAMEELKTAKSSEFTALENLKNLIESTVQYRELTSQSKSTIKITSFEYEYLTGQARGAEEIADKKVAAAQAWVEALKANEKEILLKINVTKQQIKEFNVEIDDDDRDASGADTGGRRRTVDGELNRWGQNEVKVVASPRRSMYKIGNMTPGKRARSQKFLSPAARQAIKSASFTRKREKVPQNLEKLLDENDEAGK</sequence>
<feature type="coiled-coil region" evidence="3">
    <location>
        <begin position="230"/>
        <end position="278"/>
    </location>
</feature>
<comment type="similarity">
    <text evidence="1">Belongs to the WEB family.</text>
</comment>
<dbReference type="Proteomes" id="UP001206925">
    <property type="component" value="Unassembled WGS sequence"/>
</dbReference>
<evidence type="ECO:0000256" key="4">
    <source>
        <dbReference type="SAM" id="MobiDB-lite"/>
    </source>
</evidence>